<gene>
    <name evidence="4" type="ORF">SAMN02983003_2231</name>
</gene>
<reference evidence="4 5" key="1">
    <citation type="submission" date="2016-11" db="EMBL/GenBank/DDBJ databases">
        <authorList>
            <person name="Jaros S."/>
            <person name="Januszkiewicz K."/>
            <person name="Wedrychowicz H."/>
        </authorList>
    </citation>
    <scope>NUCLEOTIDE SEQUENCE [LARGE SCALE GENOMIC DNA]</scope>
    <source>
        <strain evidence="4 5">ATCC 23634</strain>
    </source>
</reference>
<dbReference type="InterPro" id="IPR000326">
    <property type="entry name" value="PAP2/HPO"/>
</dbReference>
<dbReference type="EMBL" id="FPKU01000002">
    <property type="protein sequence ID" value="SFZ84821.1"/>
    <property type="molecule type" value="Genomic_DNA"/>
</dbReference>
<feature type="region of interest" description="Disordered" evidence="1">
    <location>
        <begin position="244"/>
        <end position="265"/>
    </location>
</feature>
<feature type="domain" description="Phosphatidic acid phosphatase type 2/haloperoxidase" evidence="3">
    <location>
        <begin position="113"/>
        <end position="224"/>
    </location>
</feature>
<accession>A0A1K2HYB2</accession>
<evidence type="ECO:0000259" key="3">
    <source>
        <dbReference type="SMART" id="SM00014"/>
    </source>
</evidence>
<dbReference type="Proteomes" id="UP000183447">
    <property type="component" value="Unassembled WGS sequence"/>
</dbReference>
<dbReference type="PANTHER" id="PTHR14969:SF13">
    <property type="entry name" value="AT30094P"/>
    <property type="match status" value="1"/>
</dbReference>
<dbReference type="PANTHER" id="PTHR14969">
    <property type="entry name" value="SPHINGOSINE-1-PHOSPHATE PHOSPHOHYDROLASE"/>
    <property type="match status" value="1"/>
</dbReference>
<dbReference type="CDD" id="cd03392">
    <property type="entry name" value="PAP2_like_2"/>
    <property type="match status" value="1"/>
</dbReference>
<protein>
    <submittedName>
        <fullName evidence="4">Undecaprenyl-diphosphatase</fullName>
    </submittedName>
</protein>
<evidence type="ECO:0000256" key="1">
    <source>
        <dbReference type="SAM" id="MobiDB-lite"/>
    </source>
</evidence>
<dbReference type="STRING" id="665118.SAMN02983003_2231"/>
<dbReference type="Gene3D" id="1.20.144.10">
    <property type="entry name" value="Phosphatidic acid phosphatase type 2/haloperoxidase"/>
    <property type="match status" value="2"/>
</dbReference>
<dbReference type="SUPFAM" id="SSF48317">
    <property type="entry name" value="Acid phosphatase/Vanadium-dependent haloperoxidase"/>
    <property type="match status" value="1"/>
</dbReference>
<dbReference type="AlphaFoldDB" id="A0A1K2HYB2"/>
<sequence length="265" mass="27713">MFHKIVESHHARRVRAFITGEAPLLAAMAIVTGLLLAFLQIADEMGEGGLEAFDTAILMAFRDPGNLDNVIGPAWVHEMVRDITALGSFAVLGIVVVAACGYLLMAGKRSSAVLILVSVLGGTLLSTVLKMGYDRPRPDLAVMSHQFTASFPSGHAMLSAVTFLTLGAILAGIAPNRRLQIFAVSAAILLTLLVGTSRVFMGVHYPSDVLAGWSIGAAWALFCSAVAIVLRRLGKVDAPAHHDSAAQAAGDSAEGFTAPDAGRPS</sequence>
<feature type="transmembrane region" description="Helical" evidence="2">
    <location>
        <begin position="21"/>
        <end position="42"/>
    </location>
</feature>
<feature type="transmembrane region" description="Helical" evidence="2">
    <location>
        <begin position="209"/>
        <end position="230"/>
    </location>
</feature>
<dbReference type="OrthoDB" id="9801622at2"/>
<name>A0A1K2HYB2_9HYPH</name>
<keyword evidence="2" id="KW-0472">Membrane</keyword>
<feature type="transmembrane region" description="Helical" evidence="2">
    <location>
        <begin position="83"/>
        <end position="105"/>
    </location>
</feature>
<feature type="transmembrane region" description="Helical" evidence="2">
    <location>
        <begin position="181"/>
        <end position="203"/>
    </location>
</feature>
<dbReference type="RefSeq" id="WP_072342735.1">
    <property type="nucleotide sequence ID" value="NZ_FPKU01000002.1"/>
</dbReference>
<keyword evidence="2" id="KW-1133">Transmembrane helix</keyword>
<organism evidence="4 5">
    <name type="scientific">Devosia enhydra</name>
    <dbReference type="NCBI Taxonomy" id="665118"/>
    <lineage>
        <taxon>Bacteria</taxon>
        <taxon>Pseudomonadati</taxon>
        <taxon>Pseudomonadota</taxon>
        <taxon>Alphaproteobacteria</taxon>
        <taxon>Hyphomicrobiales</taxon>
        <taxon>Devosiaceae</taxon>
        <taxon>Devosia</taxon>
    </lineage>
</organism>
<feature type="transmembrane region" description="Helical" evidence="2">
    <location>
        <begin position="112"/>
        <end position="133"/>
    </location>
</feature>
<keyword evidence="2" id="KW-0812">Transmembrane</keyword>
<feature type="transmembrane region" description="Helical" evidence="2">
    <location>
        <begin position="153"/>
        <end position="174"/>
    </location>
</feature>
<dbReference type="InterPro" id="IPR036938">
    <property type="entry name" value="PAP2/HPO_sf"/>
</dbReference>
<evidence type="ECO:0000313" key="4">
    <source>
        <dbReference type="EMBL" id="SFZ84821.1"/>
    </source>
</evidence>
<dbReference type="SMART" id="SM00014">
    <property type="entry name" value="acidPPc"/>
    <property type="match status" value="1"/>
</dbReference>
<proteinExistence type="predicted"/>
<evidence type="ECO:0000313" key="5">
    <source>
        <dbReference type="Proteomes" id="UP000183447"/>
    </source>
</evidence>
<dbReference type="Pfam" id="PF01569">
    <property type="entry name" value="PAP2"/>
    <property type="match status" value="1"/>
</dbReference>
<evidence type="ECO:0000256" key="2">
    <source>
        <dbReference type="SAM" id="Phobius"/>
    </source>
</evidence>
<keyword evidence="5" id="KW-1185">Reference proteome</keyword>